<organism evidence="1 2">
    <name type="scientific">Salmonirosea aquatica</name>
    <dbReference type="NCBI Taxonomy" id="2654236"/>
    <lineage>
        <taxon>Bacteria</taxon>
        <taxon>Pseudomonadati</taxon>
        <taxon>Bacteroidota</taxon>
        <taxon>Cytophagia</taxon>
        <taxon>Cytophagales</taxon>
        <taxon>Spirosomataceae</taxon>
        <taxon>Salmonirosea</taxon>
    </lineage>
</organism>
<dbReference type="Gene3D" id="1.10.3670.10">
    <property type="entry name" value="Putative xylanase like domain"/>
    <property type="match status" value="1"/>
</dbReference>
<dbReference type="Gene3D" id="2.30.260.10">
    <property type="entry name" value="putative xylanase like domain"/>
    <property type="match status" value="1"/>
</dbReference>
<sequence>MSRLFLWISIAALTLTGFISRVDDPKAVFGAKMKKVDSGTLPELTLRMAETFIGTPYVAHTLEGNANEQLVCRFDALDCTTLVDVAVSLALARQKDLSYDQFLTELTKLRYVNGTIAGYPSRQHYFLSWRNDNQQRGLLNDITDTLGGIPYTKEINFMSAHAGLYQGITSDEVLGEIRQNELRLNDGHYSYIPKSSVPSIENRLADGDIIGITSTVPGLDCNHQGIVKRIKDRAYLVHASTTAQRVITSAEPLADYLNSVKRHSGIIVLRLNDRF</sequence>
<reference evidence="1 2" key="1">
    <citation type="submission" date="2019-10" db="EMBL/GenBank/DDBJ databases">
        <title>Draft Genome Sequence of Cytophagaceae sp. SJW1-29.</title>
        <authorList>
            <person name="Choi A."/>
        </authorList>
    </citation>
    <scope>NUCLEOTIDE SEQUENCE [LARGE SCALE GENOMIC DNA]</scope>
    <source>
        <strain evidence="1 2">SJW1-29</strain>
    </source>
</reference>
<protein>
    <submittedName>
        <fullName evidence="1">DUF1460 domain-containing protein</fullName>
    </submittedName>
</protein>
<name>A0A7C9BJ89_9BACT</name>
<accession>A0A7C9BJ89</accession>
<dbReference type="SUPFAM" id="SSF54001">
    <property type="entry name" value="Cysteine proteinases"/>
    <property type="match status" value="1"/>
</dbReference>
<dbReference type="Pfam" id="PF07313">
    <property type="entry name" value="AmiA-like"/>
    <property type="match status" value="1"/>
</dbReference>
<dbReference type="AlphaFoldDB" id="A0A7C9BJ89"/>
<comment type="caution">
    <text evidence="1">The sequence shown here is derived from an EMBL/GenBank/DDBJ whole genome shotgun (WGS) entry which is preliminary data.</text>
</comment>
<evidence type="ECO:0000313" key="1">
    <source>
        <dbReference type="EMBL" id="MPR36501.1"/>
    </source>
</evidence>
<dbReference type="InterPro" id="IPR038765">
    <property type="entry name" value="Papain-like_cys_pep_sf"/>
</dbReference>
<dbReference type="Proteomes" id="UP000479293">
    <property type="component" value="Unassembled WGS sequence"/>
</dbReference>
<gene>
    <name evidence="1" type="ORF">GBK04_24970</name>
</gene>
<evidence type="ECO:0000313" key="2">
    <source>
        <dbReference type="Proteomes" id="UP000479293"/>
    </source>
</evidence>
<dbReference type="EMBL" id="WHLY01000002">
    <property type="protein sequence ID" value="MPR36501.1"/>
    <property type="molecule type" value="Genomic_DNA"/>
</dbReference>
<keyword evidence="2" id="KW-1185">Reference proteome</keyword>
<proteinExistence type="predicted"/>
<dbReference type="RefSeq" id="WP_152764459.1">
    <property type="nucleotide sequence ID" value="NZ_WHLY01000002.1"/>
</dbReference>
<dbReference type="InterPro" id="IPR010846">
    <property type="entry name" value="AmiA-like"/>
</dbReference>